<feature type="region of interest" description="Disordered" evidence="1">
    <location>
        <begin position="112"/>
        <end position="139"/>
    </location>
</feature>
<name>A0A9K3GPA0_9EUKA</name>
<dbReference type="AlphaFoldDB" id="A0A9K3GPA0"/>
<protein>
    <submittedName>
        <fullName evidence="2">Uncharacterized protein</fullName>
    </submittedName>
</protein>
<organism evidence="2 3">
    <name type="scientific">Kipferlia bialata</name>
    <dbReference type="NCBI Taxonomy" id="797122"/>
    <lineage>
        <taxon>Eukaryota</taxon>
        <taxon>Metamonada</taxon>
        <taxon>Carpediemonas-like organisms</taxon>
        <taxon>Kipferlia</taxon>
    </lineage>
</organism>
<accession>A0A9K3GPA0</accession>
<sequence>FIPARALSTERLFQEDVAYLEKHVERYRDAQRKGASVIAPNKSVSHPPEWRKNSLSGPPMPNPPPDPYTLDTTPKLLTGRMKKLIQTCCDPSRFTTVHALPRQMQRSINNTSRVVTEKPPQAPKVEGEGEAPPTPTPTPLVHLLWRVEVGVHGVKGMERWAGEVDEGETVRSVLGRVRKEHAVVDDCVYLRAEGLKGSPLMQLDLDATLKASLNRCHVVECPQLCVGRVSGPYLSLEEGREAWGPFVVPKVGKARNKGKR</sequence>
<feature type="compositionally biased region" description="Pro residues" evidence="1">
    <location>
        <begin position="58"/>
        <end position="67"/>
    </location>
</feature>
<feature type="region of interest" description="Disordered" evidence="1">
    <location>
        <begin position="31"/>
        <end position="67"/>
    </location>
</feature>
<evidence type="ECO:0000313" key="2">
    <source>
        <dbReference type="EMBL" id="GIQ90193.1"/>
    </source>
</evidence>
<feature type="non-terminal residue" evidence="2">
    <location>
        <position position="260"/>
    </location>
</feature>
<proteinExistence type="predicted"/>
<evidence type="ECO:0000256" key="1">
    <source>
        <dbReference type="SAM" id="MobiDB-lite"/>
    </source>
</evidence>
<dbReference type="Proteomes" id="UP000265618">
    <property type="component" value="Unassembled WGS sequence"/>
</dbReference>
<comment type="caution">
    <text evidence="2">The sequence shown here is derived from an EMBL/GenBank/DDBJ whole genome shotgun (WGS) entry which is preliminary data.</text>
</comment>
<evidence type="ECO:0000313" key="3">
    <source>
        <dbReference type="Proteomes" id="UP000265618"/>
    </source>
</evidence>
<keyword evidence="3" id="KW-1185">Reference proteome</keyword>
<dbReference type="EMBL" id="BDIP01005886">
    <property type="protein sequence ID" value="GIQ90193.1"/>
    <property type="molecule type" value="Genomic_DNA"/>
</dbReference>
<reference evidence="2 3" key="1">
    <citation type="journal article" date="2018" name="PLoS ONE">
        <title>The draft genome of Kipferlia bialata reveals reductive genome evolution in fornicate parasites.</title>
        <authorList>
            <person name="Tanifuji G."/>
            <person name="Takabayashi S."/>
            <person name="Kume K."/>
            <person name="Takagi M."/>
            <person name="Nakayama T."/>
            <person name="Kamikawa R."/>
            <person name="Inagaki Y."/>
            <person name="Hashimoto T."/>
        </authorList>
    </citation>
    <scope>NUCLEOTIDE SEQUENCE [LARGE SCALE GENOMIC DNA]</scope>
    <source>
        <strain evidence="2">NY0173</strain>
    </source>
</reference>
<gene>
    <name evidence="2" type="ORF">KIPB_012901</name>
</gene>